<dbReference type="AlphaFoldDB" id="A0A4C1UIQ7"/>
<comment type="caution">
    <text evidence="1">The sequence shown here is derived from an EMBL/GenBank/DDBJ whole genome shotgun (WGS) entry which is preliminary data.</text>
</comment>
<reference evidence="1 2" key="1">
    <citation type="journal article" date="2019" name="Commun. Biol.">
        <title>The bagworm genome reveals a unique fibroin gene that provides high tensile strength.</title>
        <authorList>
            <person name="Kono N."/>
            <person name="Nakamura H."/>
            <person name="Ohtoshi R."/>
            <person name="Tomita M."/>
            <person name="Numata K."/>
            <person name="Arakawa K."/>
        </authorList>
    </citation>
    <scope>NUCLEOTIDE SEQUENCE [LARGE SCALE GENOMIC DNA]</scope>
</reference>
<evidence type="ECO:0000313" key="1">
    <source>
        <dbReference type="EMBL" id="GBP25764.1"/>
    </source>
</evidence>
<gene>
    <name evidence="1" type="ORF">EVAR_94781_1</name>
</gene>
<dbReference type="EMBL" id="BGZK01000172">
    <property type="protein sequence ID" value="GBP25764.1"/>
    <property type="molecule type" value="Genomic_DNA"/>
</dbReference>
<accession>A0A4C1UIQ7</accession>
<proteinExistence type="predicted"/>
<protein>
    <submittedName>
        <fullName evidence="1">Uncharacterized protein</fullName>
    </submittedName>
</protein>
<organism evidence="1 2">
    <name type="scientific">Eumeta variegata</name>
    <name type="common">Bagworm moth</name>
    <name type="synonym">Eumeta japonica</name>
    <dbReference type="NCBI Taxonomy" id="151549"/>
    <lineage>
        <taxon>Eukaryota</taxon>
        <taxon>Metazoa</taxon>
        <taxon>Ecdysozoa</taxon>
        <taxon>Arthropoda</taxon>
        <taxon>Hexapoda</taxon>
        <taxon>Insecta</taxon>
        <taxon>Pterygota</taxon>
        <taxon>Neoptera</taxon>
        <taxon>Endopterygota</taxon>
        <taxon>Lepidoptera</taxon>
        <taxon>Glossata</taxon>
        <taxon>Ditrysia</taxon>
        <taxon>Tineoidea</taxon>
        <taxon>Psychidae</taxon>
        <taxon>Oiketicinae</taxon>
        <taxon>Eumeta</taxon>
    </lineage>
</organism>
<evidence type="ECO:0000313" key="2">
    <source>
        <dbReference type="Proteomes" id="UP000299102"/>
    </source>
</evidence>
<dbReference type="Proteomes" id="UP000299102">
    <property type="component" value="Unassembled WGS sequence"/>
</dbReference>
<sequence>MPEAVISRKDQRVKFVREVERIFPSAFTRSACWAAWGGVGRRARRPAQCARDCLRDDMAPLWLVLALLPALDYSVTDVSAHLGAPGADAPGAAVPRVAQERALSMRRARPRPCGDRPR</sequence>
<keyword evidence="2" id="KW-1185">Reference proteome</keyword>
<name>A0A4C1UIQ7_EUMVA</name>